<dbReference type="NCBIfam" id="NF038110">
    <property type="entry name" value="Lys_methyl_FliB"/>
    <property type="match status" value="1"/>
</dbReference>
<dbReference type="EC" id="2.1.1.-" evidence="1"/>
<reference evidence="1" key="1">
    <citation type="submission" date="2020-10" db="EMBL/GenBank/DDBJ databases">
        <authorList>
            <person name="Gilroy R."/>
        </authorList>
    </citation>
    <scope>NUCLEOTIDE SEQUENCE</scope>
    <source>
        <strain evidence="1">ChiSjej4B22-8148</strain>
    </source>
</reference>
<dbReference type="AlphaFoldDB" id="A0A9D1ABK0"/>
<dbReference type="InterPro" id="IPR005358">
    <property type="entry name" value="Puta_zinc/iron-chelating_dom"/>
</dbReference>
<dbReference type="GO" id="GO:0032259">
    <property type="term" value="P:methylation"/>
    <property type="evidence" value="ECO:0007669"/>
    <property type="project" value="UniProtKB-KW"/>
</dbReference>
<accession>A0A9D1ABK0</accession>
<dbReference type="Pfam" id="PF03692">
    <property type="entry name" value="CxxCxxCC"/>
    <property type="match status" value="1"/>
</dbReference>
<keyword evidence="1" id="KW-0808">Transferase</keyword>
<organism evidence="1 2">
    <name type="scientific">Candidatus Choladousia intestinavium</name>
    <dbReference type="NCBI Taxonomy" id="2840727"/>
    <lineage>
        <taxon>Bacteria</taxon>
        <taxon>Bacillati</taxon>
        <taxon>Bacillota</taxon>
        <taxon>Clostridia</taxon>
        <taxon>Lachnospirales</taxon>
        <taxon>Lachnospiraceae</taxon>
        <taxon>Lachnospiraceae incertae sedis</taxon>
        <taxon>Candidatus Choladousia</taxon>
    </lineage>
</organism>
<proteinExistence type="predicted"/>
<evidence type="ECO:0000313" key="2">
    <source>
        <dbReference type="Proteomes" id="UP000886757"/>
    </source>
</evidence>
<keyword evidence="1" id="KW-0282">Flagellum</keyword>
<name>A0A9D1ABK0_9FIRM</name>
<keyword evidence="1" id="KW-0969">Cilium</keyword>
<comment type="caution">
    <text evidence="1">The sequence shown here is derived from an EMBL/GenBank/DDBJ whole genome shotgun (WGS) entry which is preliminary data.</text>
</comment>
<protein>
    <submittedName>
        <fullName evidence="1">Flagellin lysine-N-methylase</fullName>
        <ecNumber evidence="1">2.1.1.-</ecNumber>
    </submittedName>
</protein>
<keyword evidence="1" id="KW-0966">Cell projection</keyword>
<dbReference type="EMBL" id="DVGK01000069">
    <property type="protein sequence ID" value="HIR13496.1"/>
    <property type="molecule type" value="Genomic_DNA"/>
</dbReference>
<keyword evidence="1" id="KW-0489">Methyltransferase</keyword>
<dbReference type="GO" id="GO:0008168">
    <property type="term" value="F:methyltransferase activity"/>
    <property type="evidence" value="ECO:0007669"/>
    <property type="project" value="UniProtKB-KW"/>
</dbReference>
<sequence>MLYVLPDYYPAFRCLADACPDTCCAGWQISIDPKSLKRYRAYRGDFRPRLLKGIRWNKKIFRQDSHGRCVFLDKKNLCGMYLHMGRDTMCRTCRLYPRHIEEFENVREVSLSLSCPEAARLLLEGEAPVRFLEFNRPGRPEAYQNFDQLLYSQLYTARQRMTGILQNRSLSLSLRFGLISWLADEMEKRWERGSLSTWEELLEKTESGCFDEMLQKRLISCRKSSASWIRKAFGSLKTFQVLRGEWPLWLMETEDLLYKRGWKFYETIQEEFREWMEKDSFDWEIPMEQLGVYFLFSYFCGSVYDKEIRACAQLAVVHTWLLREMLTACWLRNEKTLGPEELTDLACRYSRELEHSSENQKHMEALMIQNKLPWL</sequence>
<dbReference type="Proteomes" id="UP000886757">
    <property type="component" value="Unassembled WGS sequence"/>
</dbReference>
<evidence type="ECO:0000313" key="1">
    <source>
        <dbReference type="EMBL" id="HIR13496.1"/>
    </source>
</evidence>
<gene>
    <name evidence="1" type="primary">fliB</name>
    <name evidence="1" type="ORF">IAB31_06195</name>
</gene>
<reference evidence="1" key="2">
    <citation type="journal article" date="2021" name="PeerJ">
        <title>Extensive microbial diversity within the chicken gut microbiome revealed by metagenomics and culture.</title>
        <authorList>
            <person name="Gilroy R."/>
            <person name="Ravi A."/>
            <person name="Getino M."/>
            <person name="Pursley I."/>
            <person name="Horton D.L."/>
            <person name="Alikhan N.F."/>
            <person name="Baker D."/>
            <person name="Gharbi K."/>
            <person name="Hall N."/>
            <person name="Watson M."/>
            <person name="Adriaenssens E.M."/>
            <person name="Foster-Nyarko E."/>
            <person name="Jarju S."/>
            <person name="Secka A."/>
            <person name="Antonio M."/>
            <person name="Oren A."/>
            <person name="Chaudhuri R.R."/>
            <person name="La Ragione R."/>
            <person name="Hildebrand F."/>
            <person name="Pallen M.J."/>
        </authorList>
    </citation>
    <scope>NUCLEOTIDE SEQUENCE</scope>
    <source>
        <strain evidence="1">ChiSjej4B22-8148</strain>
    </source>
</reference>